<gene>
    <name evidence="2" type="ORF">EOD39_0979</name>
</gene>
<accession>A0A444UIV3</accession>
<proteinExistence type="predicted"/>
<comment type="caution">
    <text evidence="2">The sequence shown here is derived from an EMBL/GenBank/DDBJ whole genome shotgun (WGS) entry which is preliminary data.</text>
</comment>
<name>A0A444UIV3_ACIRT</name>
<protein>
    <recommendedName>
        <fullName evidence="4">LINE-1 type transposase domain-containing protein 1</fullName>
    </recommendedName>
</protein>
<reference evidence="2 3" key="1">
    <citation type="submission" date="2019-01" db="EMBL/GenBank/DDBJ databases">
        <title>Draft Genome and Complete Hox-Cluster Characterization of the Sterlet Sturgeon (Acipenser ruthenus).</title>
        <authorList>
            <person name="Wei Q."/>
        </authorList>
    </citation>
    <scope>NUCLEOTIDE SEQUENCE [LARGE SCALE GENOMIC DNA]</scope>
    <source>
        <strain evidence="2">WHYD16114868_AA</strain>
        <tissue evidence="2">Blood</tissue>
    </source>
</reference>
<dbReference type="EMBL" id="SCEB01214482">
    <property type="protein sequence ID" value="RXM35093.1"/>
    <property type="molecule type" value="Genomic_DNA"/>
</dbReference>
<dbReference type="AlphaFoldDB" id="A0A444UIV3"/>
<dbReference type="Gene3D" id="3.30.70.1820">
    <property type="entry name" value="L1 transposable element, RRM domain"/>
    <property type="match status" value="1"/>
</dbReference>
<evidence type="ECO:0008006" key="4">
    <source>
        <dbReference type="Google" id="ProtNLM"/>
    </source>
</evidence>
<evidence type="ECO:0000256" key="1">
    <source>
        <dbReference type="SAM" id="MobiDB-lite"/>
    </source>
</evidence>
<sequence length="180" mass="19698">MAADPTTLAAGSNADAGESAAGPGYSSVMLEDFRRIVKEVLRDEIATLRTEILQAIAVIQATLSECTEKIQDVEDSMNAFEIRLAGTESTCSLLSCENIKLGAKIDDLENRSRRNNLRVFRVPEGIEEGRPTEFMSSFFIELFGQNGLDSPPALERTHHSPAPKPRPPKSFHFESAPFSG</sequence>
<evidence type="ECO:0000313" key="3">
    <source>
        <dbReference type="Proteomes" id="UP000289886"/>
    </source>
</evidence>
<dbReference type="PANTHER" id="PTHR11505">
    <property type="entry name" value="L1 TRANSPOSABLE ELEMENT-RELATED"/>
    <property type="match status" value="1"/>
</dbReference>
<evidence type="ECO:0000313" key="2">
    <source>
        <dbReference type="EMBL" id="RXM35093.1"/>
    </source>
</evidence>
<keyword evidence="3" id="KW-1185">Reference proteome</keyword>
<organism evidence="2 3">
    <name type="scientific">Acipenser ruthenus</name>
    <name type="common">Sterlet sturgeon</name>
    <dbReference type="NCBI Taxonomy" id="7906"/>
    <lineage>
        <taxon>Eukaryota</taxon>
        <taxon>Metazoa</taxon>
        <taxon>Chordata</taxon>
        <taxon>Craniata</taxon>
        <taxon>Vertebrata</taxon>
        <taxon>Euteleostomi</taxon>
        <taxon>Actinopterygii</taxon>
        <taxon>Chondrostei</taxon>
        <taxon>Acipenseriformes</taxon>
        <taxon>Acipenseridae</taxon>
        <taxon>Acipenser</taxon>
    </lineage>
</organism>
<dbReference type="Proteomes" id="UP000289886">
    <property type="component" value="Unassembled WGS sequence"/>
</dbReference>
<feature type="region of interest" description="Disordered" evidence="1">
    <location>
        <begin position="149"/>
        <end position="180"/>
    </location>
</feature>
<feature type="region of interest" description="Disordered" evidence="1">
    <location>
        <begin position="1"/>
        <end position="22"/>
    </location>
</feature>
<dbReference type="InterPro" id="IPR004244">
    <property type="entry name" value="Transposase_22"/>
</dbReference>